<dbReference type="Proteomes" id="UP000440224">
    <property type="component" value="Unassembled WGS sequence"/>
</dbReference>
<keyword evidence="2" id="KW-1185">Reference proteome</keyword>
<comment type="caution">
    <text evidence="1">The sequence shown here is derived from an EMBL/GenBank/DDBJ whole genome shotgun (WGS) entry which is preliminary data.</text>
</comment>
<dbReference type="AlphaFoldDB" id="A0A6N7Q1I7"/>
<protein>
    <submittedName>
        <fullName evidence="1">DUF4272 domain-containing protein</fullName>
    </submittedName>
</protein>
<accession>A0A6N7Q1I7</accession>
<name>A0A6N7Q1I7_9BACT</name>
<dbReference type="EMBL" id="WJIE01000006">
    <property type="protein sequence ID" value="MRG94831.1"/>
    <property type="molecule type" value="Genomic_DNA"/>
</dbReference>
<dbReference type="Pfam" id="PF14094">
    <property type="entry name" value="DUF4272"/>
    <property type="match status" value="1"/>
</dbReference>
<evidence type="ECO:0000313" key="1">
    <source>
        <dbReference type="EMBL" id="MRG94831.1"/>
    </source>
</evidence>
<dbReference type="InterPro" id="IPR025368">
    <property type="entry name" value="DUF4272"/>
</dbReference>
<organism evidence="1 2">
    <name type="scientific">Polyangium spumosum</name>
    <dbReference type="NCBI Taxonomy" id="889282"/>
    <lineage>
        <taxon>Bacteria</taxon>
        <taxon>Pseudomonadati</taxon>
        <taxon>Myxococcota</taxon>
        <taxon>Polyangia</taxon>
        <taxon>Polyangiales</taxon>
        <taxon>Polyangiaceae</taxon>
        <taxon>Polyangium</taxon>
    </lineage>
</organism>
<gene>
    <name evidence="1" type="ORF">GF068_23330</name>
</gene>
<dbReference type="OrthoDB" id="4399984at2"/>
<proteinExistence type="predicted"/>
<evidence type="ECO:0000313" key="2">
    <source>
        <dbReference type="Proteomes" id="UP000440224"/>
    </source>
</evidence>
<reference evidence="1 2" key="1">
    <citation type="submission" date="2019-10" db="EMBL/GenBank/DDBJ databases">
        <title>A soil myxobacterium in the family Polyangiaceae.</title>
        <authorList>
            <person name="Li Y."/>
            <person name="Wang J."/>
        </authorList>
    </citation>
    <scope>NUCLEOTIDE SEQUENCE [LARGE SCALE GENOMIC DNA]</scope>
    <source>
        <strain evidence="1 2">DSM 14734</strain>
    </source>
</reference>
<sequence length="229" mass="25559">MARQIMRAPGGRAPGPAPVDAEALRMIRQRSLFMARRLGYPADVSLPLLTDRGVLRDKDEVVDRMLALDAVIACASGMPPEVAFDWVNEIGVTGALSPSEARVLEGRAEDVPAGLLDRMEALWALGWATSLFRALDYARICGPELAMIFGELDDARDVRALRKRSRLRRHDEVLSACDLARCLHRGLEVAARKRMSLPGKIQPHVILERRKALEWLLGEEEWDEVFVRG</sequence>